<feature type="region of interest" description="Disordered" evidence="1">
    <location>
        <begin position="1"/>
        <end position="24"/>
    </location>
</feature>
<keyword evidence="2" id="KW-1133">Transmembrane helix</keyword>
<feature type="region of interest" description="Disordered" evidence="1">
    <location>
        <begin position="61"/>
        <end position="236"/>
    </location>
</feature>
<dbReference type="RefSeq" id="WP_268248969.1">
    <property type="nucleotide sequence ID" value="NZ_BMTE01000014.1"/>
</dbReference>
<proteinExistence type="predicted"/>
<dbReference type="Proteomes" id="UP000656732">
    <property type="component" value="Unassembled WGS sequence"/>
</dbReference>
<keyword evidence="2" id="KW-0472">Membrane</keyword>
<feature type="compositionally biased region" description="Low complexity" evidence="1">
    <location>
        <begin position="222"/>
        <end position="236"/>
    </location>
</feature>
<name>A0A918BXN2_9ACTN</name>
<gene>
    <name evidence="3" type="ORF">GCM10010280_49510</name>
</gene>
<evidence type="ECO:0000313" key="4">
    <source>
        <dbReference type="Proteomes" id="UP000656732"/>
    </source>
</evidence>
<evidence type="ECO:0000256" key="2">
    <source>
        <dbReference type="SAM" id="Phobius"/>
    </source>
</evidence>
<reference evidence="3" key="2">
    <citation type="submission" date="2020-09" db="EMBL/GenBank/DDBJ databases">
        <authorList>
            <person name="Sun Q."/>
            <person name="Ohkuma M."/>
        </authorList>
    </citation>
    <scope>NUCLEOTIDE SEQUENCE</scope>
    <source>
        <strain evidence="3">JCM 4403</strain>
    </source>
</reference>
<feature type="transmembrane region" description="Helical" evidence="2">
    <location>
        <begin position="39"/>
        <end position="59"/>
    </location>
</feature>
<evidence type="ECO:0000313" key="3">
    <source>
        <dbReference type="EMBL" id="GGQ96066.1"/>
    </source>
</evidence>
<dbReference type="AlphaFoldDB" id="A0A918BXN2"/>
<keyword evidence="2" id="KW-0812">Transmembrane</keyword>
<organism evidence="3 4">
    <name type="scientific">Streptomyces pilosus</name>
    <dbReference type="NCBI Taxonomy" id="28893"/>
    <lineage>
        <taxon>Bacteria</taxon>
        <taxon>Bacillati</taxon>
        <taxon>Actinomycetota</taxon>
        <taxon>Actinomycetes</taxon>
        <taxon>Kitasatosporales</taxon>
        <taxon>Streptomycetaceae</taxon>
        <taxon>Streptomyces</taxon>
    </lineage>
</organism>
<accession>A0A918BXN2</accession>
<evidence type="ECO:0000256" key="1">
    <source>
        <dbReference type="SAM" id="MobiDB-lite"/>
    </source>
</evidence>
<protein>
    <submittedName>
        <fullName evidence="3">Uncharacterized protein</fullName>
    </submittedName>
</protein>
<sequence>MRSQDDSGQTGIGSPADPSLPVFVDSTGRRARVLRRAGYGVAGTAAAYLAVLGLSLLGATPFAPDALLPPLPGESTAPTAPERQGRDDGPRPPSGVLDPERGGVGDAGTAVGPGSLLVPLTAPGGPQLAPVTPPVPGDPVPAEPEPPADPQTPQEPDAPAPDEPSAPAPDDPSAPGTDPVPPPPDDPSAPEPPPGTPEPTPPAEPPQTPSGPPEAPGPPPATGGAPTGDTPAAGAS</sequence>
<comment type="caution">
    <text evidence="3">The sequence shown here is derived from an EMBL/GenBank/DDBJ whole genome shotgun (WGS) entry which is preliminary data.</text>
</comment>
<keyword evidence="4" id="KW-1185">Reference proteome</keyword>
<feature type="compositionally biased region" description="Pro residues" evidence="1">
    <location>
        <begin position="131"/>
        <end position="150"/>
    </location>
</feature>
<feature type="compositionally biased region" description="Pro residues" evidence="1">
    <location>
        <begin position="156"/>
        <end position="221"/>
    </location>
</feature>
<reference evidence="3" key="1">
    <citation type="journal article" date="2014" name="Int. J. Syst. Evol. Microbiol.">
        <title>Complete genome sequence of Corynebacterium casei LMG S-19264T (=DSM 44701T), isolated from a smear-ripened cheese.</title>
        <authorList>
            <consortium name="US DOE Joint Genome Institute (JGI-PGF)"/>
            <person name="Walter F."/>
            <person name="Albersmeier A."/>
            <person name="Kalinowski J."/>
            <person name="Ruckert C."/>
        </authorList>
    </citation>
    <scope>NUCLEOTIDE SEQUENCE</scope>
    <source>
        <strain evidence="3">JCM 4403</strain>
    </source>
</reference>
<dbReference type="EMBL" id="BMTU01000011">
    <property type="protein sequence ID" value="GGQ96066.1"/>
    <property type="molecule type" value="Genomic_DNA"/>
</dbReference>